<evidence type="ECO:0000313" key="2">
    <source>
        <dbReference type="Proteomes" id="UP000709959"/>
    </source>
</evidence>
<comment type="caution">
    <text evidence="1">The sequence shown here is derived from an EMBL/GenBank/DDBJ whole genome shotgun (WGS) entry which is preliminary data.</text>
</comment>
<dbReference type="Proteomes" id="UP000709959">
    <property type="component" value="Unassembled WGS sequence"/>
</dbReference>
<dbReference type="Gene3D" id="1.10.10.10">
    <property type="entry name" value="Winged helix-like DNA-binding domain superfamily/Winged helix DNA-binding domain"/>
    <property type="match status" value="1"/>
</dbReference>
<dbReference type="AlphaFoldDB" id="A0A936F142"/>
<proteinExistence type="predicted"/>
<organism evidence="1 2">
    <name type="scientific">Candidatus Geothrix odensensis</name>
    <dbReference type="NCBI Taxonomy" id="2954440"/>
    <lineage>
        <taxon>Bacteria</taxon>
        <taxon>Pseudomonadati</taxon>
        <taxon>Acidobacteriota</taxon>
        <taxon>Holophagae</taxon>
        <taxon>Holophagales</taxon>
        <taxon>Holophagaceae</taxon>
        <taxon>Geothrix</taxon>
    </lineage>
</organism>
<name>A0A936F142_9BACT</name>
<reference evidence="1 2" key="1">
    <citation type="submission" date="2020-10" db="EMBL/GenBank/DDBJ databases">
        <title>Connecting structure to function with the recovery of over 1000 high-quality activated sludge metagenome-assembled genomes encoding full-length rRNA genes using long-read sequencing.</title>
        <authorList>
            <person name="Singleton C.M."/>
            <person name="Petriglieri F."/>
            <person name="Kristensen J.M."/>
            <person name="Kirkegaard R.H."/>
            <person name="Michaelsen T.Y."/>
            <person name="Andersen M.H."/>
            <person name="Karst S.M."/>
            <person name="Dueholm M.S."/>
            <person name="Nielsen P.H."/>
            <person name="Albertsen M."/>
        </authorList>
    </citation>
    <scope>NUCLEOTIDE SEQUENCE [LARGE SCALE GENOMIC DNA]</scope>
    <source>
        <strain evidence="1">OdNE_18-Q3-R46-58_MAXAC.008</strain>
    </source>
</reference>
<dbReference type="InterPro" id="IPR036388">
    <property type="entry name" value="WH-like_DNA-bd_sf"/>
</dbReference>
<accession>A0A936F142</accession>
<protein>
    <submittedName>
        <fullName evidence="1">Uncharacterized protein</fullName>
    </submittedName>
</protein>
<evidence type="ECO:0000313" key="1">
    <source>
        <dbReference type="EMBL" id="MBK8571943.1"/>
    </source>
</evidence>
<sequence>MTTTSSKTTPTALSTEADTTTMTFKRLLGTDELVLRLRELMPGGISKRTIYSWLDMGCPHVPVPGARKKLGFVLDEVVAWVMSHKVERNVYANPRRVA</sequence>
<dbReference type="EMBL" id="JADKCH010000002">
    <property type="protein sequence ID" value="MBK8571943.1"/>
    <property type="molecule type" value="Genomic_DNA"/>
</dbReference>
<gene>
    <name evidence="1" type="ORF">IPN91_04700</name>
</gene>